<organism evidence="3 4">
    <name type="scientific">Saccharopolyspora rhizosphaerae</name>
    <dbReference type="NCBI Taxonomy" id="2492662"/>
    <lineage>
        <taxon>Bacteria</taxon>
        <taxon>Bacillati</taxon>
        <taxon>Actinomycetota</taxon>
        <taxon>Actinomycetes</taxon>
        <taxon>Pseudonocardiales</taxon>
        <taxon>Pseudonocardiaceae</taxon>
        <taxon>Saccharopolyspora</taxon>
    </lineage>
</organism>
<evidence type="ECO:0000256" key="2">
    <source>
        <dbReference type="SAM" id="Phobius"/>
    </source>
</evidence>
<feature type="transmembrane region" description="Helical" evidence="2">
    <location>
        <begin position="150"/>
        <end position="169"/>
    </location>
</feature>
<keyword evidence="2" id="KW-1133">Transmembrane helix</keyword>
<evidence type="ECO:0000313" key="4">
    <source>
        <dbReference type="Proteomes" id="UP000274515"/>
    </source>
</evidence>
<dbReference type="AlphaFoldDB" id="A0A3R8NW27"/>
<dbReference type="EMBL" id="RSAA01000018">
    <property type="protein sequence ID" value="RRO14540.1"/>
    <property type="molecule type" value="Genomic_DNA"/>
</dbReference>
<dbReference type="Proteomes" id="UP000274515">
    <property type="component" value="Unassembled WGS sequence"/>
</dbReference>
<gene>
    <name evidence="3" type="ORF">EIL87_19750</name>
</gene>
<proteinExistence type="predicted"/>
<comment type="caution">
    <text evidence="3">The sequence shown here is derived from an EMBL/GenBank/DDBJ whole genome shotgun (WGS) entry which is preliminary data.</text>
</comment>
<accession>A0A3R8NW27</accession>
<feature type="transmembrane region" description="Helical" evidence="2">
    <location>
        <begin position="267"/>
        <end position="294"/>
    </location>
</feature>
<feature type="transmembrane region" description="Helical" evidence="2">
    <location>
        <begin position="232"/>
        <end position="255"/>
    </location>
</feature>
<reference evidence="3 4" key="1">
    <citation type="submission" date="2018-11" db="EMBL/GenBank/DDBJ databases">
        <title>Saccharopolyspora rhizosphaerae sp. nov., an actinomycete isolated from rhizosphere soil in Thailand.</title>
        <authorList>
            <person name="Intra B."/>
            <person name="Euanorasetr J."/>
            <person name="Take A."/>
            <person name="Inahashi Y."/>
            <person name="Mori M."/>
            <person name="Panbangred W."/>
            <person name="Matsumoto A."/>
        </authorList>
    </citation>
    <scope>NUCLEOTIDE SEQUENCE [LARGE SCALE GENOMIC DNA]</scope>
    <source>
        <strain evidence="3 4">H219</strain>
    </source>
</reference>
<evidence type="ECO:0000313" key="3">
    <source>
        <dbReference type="EMBL" id="RRO14540.1"/>
    </source>
</evidence>
<keyword evidence="2" id="KW-0472">Membrane</keyword>
<dbReference type="RefSeq" id="WP_125092073.1">
    <property type="nucleotide sequence ID" value="NZ_RSAA01000018.1"/>
</dbReference>
<evidence type="ECO:0000256" key="1">
    <source>
        <dbReference type="SAM" id="MobiDB-lite"/>
    </source>
</evidence>
<name>A0A3R8NW27_9PSEU</name>
<sequence>MTTYRSVNGRLFITPSTPLEAQVPEDYMPANWRVDTLPVAAVNDQTEVAEPAVERKAVEAINQDEPAPEAAEANAPLRPKWAQQRRERLDAGETRAVRRLRQGSAEAERVSEIADPKVIRKQSAVDKAAELEDLAEDPRAEAYSNRRARFWLLLMAATGIALGVGISASTAQQTIATFMGWQPGTLAFLAAYGADPALGLVLFATLGARILASARGVAIPERAREALNRIELLLFVLIAVLNAGPSLGALIADAIGRRFGELGPDVMVLVIHTLGPVLVATGVFGVPFMALILGEITAATNAKRRQVAAPAATVGAPLSLVERRSSVPTKWHSDFDRAVELINAGTVPVDPSGSEILRHLGGDASKKPYLRQALAGYRPLREVSAA</sequence>
<protein>
    <submittedName>
        <fullName evidence="3">Uncharacterized protein</fullName>
    </submittedName>
</protein>
<feature type="region of interest" description="Disordered" evidence="1">
    <location>
        <begin position="62"/>
        <end position="92"/>
    </location>
</feature>
<keyword evidence="2" id="KW-0812">Transmembrane</keyword>
<keyword evidence="4" id="KW-1185">Reference proteome</keyword>
<feature type="transmembrane region" description="Helical" evidence="2">
    <location>
        <begin position="189"/>
        <end position="211"/>
    </location>
</feature>